<accession>A0ABT1YUG8</accession>
<organism evidence="1 2">
    <name type="scientific">Paenibacillus radicis</name>
    <name type="common">ex Xue et al. 2023</name>
    <dbReference type="NCBI Taxonomy" id="2972489"/>
    <lineage>
        <taxon>Bacteria</taxon>
        <taxon>Bacillati</taxon>
        <taxon>Bacillota</taxon>
        <taxon>Bacilli</taxon>
        <taxon>Bacillales</taxon>
        <taxon>Paenibacillaceae</taxon>
        <taxon>Paenibacillus</taxon>
    </lineage>
</organism>
<gene>
    <name evidence="1" type="ORF">NV381_33680</name>
</gene>
<evidence type="ECO:0000313" key="1">
    <source>
        <dbReference type="EMBL" id="MCR8636148.1"/>
    </source>
</evidence>
<evidence type="ECO:0008006" key="3">
    <source>
        <dbReference type="Google" id="ProtNLM"/>
    </source>
</evidence>
<evidence type="ECO:0000313" key="2">
    <source>
        <dbReference type="Proteomes" id="UP001300012"/>
    </source>
</evidence>
<dbReference type="RefSeq" id="WP_258217682.1">
    <property type="nucleotide sequence ID" value="NZ_JANQBD010000037.1"/>
</dbReference>
<comment type="caution">
    <text evidence="1">The sequence shown here is derived from an EMBL/GenBank/DDBJ whole genome shotgun (WGS) entry which is preliminary data.</text>
</comment>
<proteinExistence type="predicted"/>
<dbReference type="EMBL" id="JANQBD010000037">
    <property type="protein sequence ID" value="MCR8636148.1"/>
    <property type="molecule type" value="Genomic_DNA"/>
</dbReference>
<protein>
    <recommendedName>
        <fullName evidence="3">Sporulation protein</fullName>
    </recommendedName>
</protein>
<name>A0ABT1YUG8_9BACL</name>
<dbReference type="PROSITE" id="PS51257">
    <property type="entry name" value="PROKAR_LIPOPROTEIN"/>
    <property type="match status" value="1"/>
</dbReference>
<keyword evidence="2" id="KW-1185">Reference proteome</keyword>
<reference evidence="1 2" key="1">
    <citation type="submission" date="2022-08" db="EMBL/GenBank/DDBJ databases">
        <title>Paenibacillus endoradicis sp. nov., Paenibacillus radicibacter sp. nov and Paenibacillus pararadicis sp. nov., three cold-adapted plant growth-promoting bacteria isolated from root of Larix gmelinii in Great Khingan.</title>
        <authorList>
            <person name="Xue H."/>
        </authorList>
    </citation>
    <scope>NUCLEOTIDE SEQUENCE [LARGE SCALE GENOMIC DNA]</scope>
    <source>
        <strain evidence="1 2">N5-1-1-5</strain>
    </source>
</reference>
<sequence>MSLRPLTRERIVVSILTVFLATASLTACQKQNTQVKSYSQDGLLGITDVNPNMPTSPTHHTYLADTRLMKATINQVPHVTGSTISVNGDTANVKIDVPANLTDQEVAVVEKEARDKLSHAMPRYTVKVSVSRK</sequence>
<dbReference type="Proteomes" id="UP001300012">
    <property type="component" value="Unassembled WGS sequence"/>
</dbReference>